<evidence type="ECO:0000313" key="4">
    <source>
        <dbReference type="Proteomes" id="UP000078555"/>
    </source>
</evidence>
<evidence type="ECO:0000313" key="2">
    <source>
        <dbReference type="EMBL" id="SBT47735.1"/>
    </source>
</evidence>
<name>A0A1A8ZUY7_PLAOA</name>
<gene>
    <name evidence="1" type="ORF">POVWA1_056030</name>
    <name evidence="2" type="ORF">POVWA2_054700</name>
</gene>
<keyword evidence="4" id="KW-1185">Reference proteome</keyword>
<dbReference type="EMBL" id="FLRE01000188">
    <property type="protein sequence ID" value="SBT47735.1"/>
    <property type="molecule type" value="Genomic_DNA"/>
</dbReference>
<accession>A0A1A8ZUY7</accession>
<dbReference type="Proteomes" id="UP000078555">
    <property type="component" value="Unassembled WGS sequence"/>
</dbReference>
<evidence type="ECO:0000313" key="1">
    <source>
        <dbReference type="EMBL" id="SBT47606.1"/>
    </source>
</evidence>
<dbReference type="EMBL" id="FLRD01000147">
    <property type="protein sequence ID" value="SBT47606.1"/>
    <property type="molecule type" value="Genomic_DNA"/>
</dbReference>
<reference evidence="3 4" key="1">
    <citation type="submission" date="2016-05" db="EMBL/GenBank/DDBJ databases">
        <authorList>
            <person name="Naeem Raeece"/>
        </authorList>
    </citation>
    <scope>NUCLEOTIDE SEQUENCE [LARGE SCALE GENOMIC DNA]</scope>
</reference>
<organism evidence="2 3">
    <name type="scientific">Plasmodium ovale wallikeri</name>
    <dbReference type="NCBI Taxonomy" id="864142"/>
    <lineage>
        <taxon>Eukaryota</taxon>
        <taxon>Sar</taxon>
        <taxon>Alveolata</taxon>
        <taxon>Apicomplexa</taxon>
        <taxon>Aconoidasida</taxon>
        <taxon>Haemosporida</taxon>
        <taxon>Plasmodiidae</taxon>
        <taxon>Plasmodium</taxon>
        <taxon>Plasmodium (Plasmodium)</taxon>
    </lineage>
</organism>
<protein>
    <submittedName>
        <fullName evidence="2">Uncharacterized protein</fullName>
    </submittedName>
</protein>
<proteinExistence type="predicted"/>
<dbReference type="AlphaFoldDB" id="A0A1A8ZUY7"/>
<evidence type="ECO:0000313" key="3">
    <source>
        <dbReference type="Proteomes" id="UP000078550"/>
    </source>
</evidence>
<sequence length="74" mass="8312">MWTIGDYLAQLDAKVCLDDLRTSHDRIQNKRKKNSGTLNTDEKRFYIDLLPAVGSPPQTANNGHPALDSTCIIR</sequence>
<reference evidence="2" key="2">
    <citation type="submission" date="2016-05" db="EMBL/GenBank/DDBJ databases">
        <authorList>
            <person name="Lavstsen T."/>
            <person name="Jespersen J.S."/>
        </authorList>
    </citation>
    <scope>NUCLEOTIDE SEQUENCE [LARGE SCALE GENOMIC DNA]</scope>
</reference>
<dbReference type="Proteomes" id="UP000078550">
    <property type="component" value="Unassembled WGS sequence"/>
</dbReference>